<feature type="domain" description="CSD" evidence="1">
    <location>
        <begin position="65"/>
        <end position="131"/>
    </location>
</feature>
<dbReference type="EMBL" id="CAJNRF010008381">
    <property type="protein sequence ID" value="CAF2100861.1"/>
    <property type="molecule type" value="Genomic_DNA"/>
</dbReference>
<gene>
    <name evidence="3" type="ORF">OVN521_LOCUS24378</name>
    <name evidence="2" type="ORF">WKI299_LOCUS20195</name>
</gene>
<evidence type="ECO:0000313" key="5">
    <source>
        <dbReference type="Proteomes" id="UP000663866"/>
    </source>
</evidence>
<accession>A0A816UCC4</accession>
<evidence type="ECO:0000313" key="3">
    <source>
        <dbReference type="EMBL" id="CAF4165261.1"/>
    </source>
</evidence>
<evidence type="ECO:0000313" key="4">
    <source>
        <dbReference type="Proteomes" id="UP000663856"/>
    </source>
</evidence>
<dbReference type="InterPro" id="IPR002059">
    <property type="entry name" value="CSP_DNA-bd"/>
</dbReference>
<dbReference type="GO" id="GO:0003676">
    <property type="term" value="F:nucleic acid binding"/>
    <property type="evidence" value="ECO:0007669"/>
    <property type="project" value="InterPro"/>
</dbReference>
<evidence type="ECO:0000313" key="2">
    <source>
        <dbReference type="EMBL" id="CAF2100861.1"/>
    </source>
</evidence>
<evidence type="ECO:0000259" key="1">
    <source>
        <dbReference type="Pfam" id="PF00313"/>
    </source>
</evidence>
<dbReference type="Proteomes" id="UP000663866">
    <property type="component" value="Unassembled WGS sequence"/>
</dbReference>
<sequence>MSMETNNEFISSSSTIVAIATANVLSETANVTNETTNVTAETTNMATATANIPANTMHVSKTYKGTIVKYINQRHFGFIKFSTRETTTRKEISFHKSNIIKNNFKPDIKEGDKCHFEISPGIKGDNATNIVINYRPISKIKKTNNTTDENNAQAALFTKTMLEFFCAAATANK</sequence>
<dbReference type="EMBL" id="CAJOBG010005777">
    <property type="protein sequence ID" value="CAF4165261.1"/>
    <property type="molecule type" value="Genomic_DNA"/>
</dbReference>
<protein>
    <recommendedName>
        <fullName evidence="1">CSD domain-containing protein</fullName>
    </recommendedName>
</protein>
<proteinExistence type="predicted"/>
<dbReference type="SUPFAM" id="SSF50249">
    <property type="entry name" value="Nucleic acid-binding proteins"/>
    <property type="match status" value="1"/>
</dbReference>
<reference evidence="2" key="1">
    <citation type="submission" date="2021-02" db="EMBL/GenBank/DDBJ databases">
        <authorList>
            <person name="Nowell W R."/>
        </authorList>
    </citation>
    <scope>NUCLEOTIDE SEQUENCE</scope>
</reference>
<keyword evidence="5" id="KW-1185">Reference proteome</keyword>
<dbReference type="Gene3D" id="2.40.50.140">
    <property type="entry name" value="Nucleic acid-binding proteins"/>
    <property type="match status" value="1"/>
</dbReference>
<dbReference type="Pfam" id="PF00313">
    <property type="entry name" value="CSD"/>
    <property type="match status" value="1"/>
</dbReference>
<dbReference type="InterPro" id="IPR012340">
    <property type="entry name" value="NA-bd_OB-fold"/>
</dbReference>
<organism evidence="2 4">
    <name type="scientific">Rotaria magnacalcarata</name>
    <dbReference type="NCBI Taxonomy" id="392030"/>
    <lineage>
        <taxon>Eukaryota</taxon>
        <taxon>Metazoa</taxon>
        <taxon>Spiralia</taxon>
        <taxon>Gnathifera</taxon>
        <taxon>Rotifera</taxon>
        <taxon>Eurotatoria</taxon>
        <taxon>Bdelloidea</taxon>
        <taxon>Philodinida</taxon>
        <taxon>Philodinidae</taxon>
        <taxon>Rotaria</taxon>
    </lineage>
</organism>
<dbReference type="Proteomes" id="UP000663856">
    <property type="component" value="Unassembled WGS sequence"/>
</dbReference>
<name>A0A816UCC4_9BILA</name>
<dbReference type="AlphaFoldDB" id="A0A816UCC4"/>
<comment type="caution">
    <text evidence="2">The sequence shown here is derived from an EMBL/GenBank/DDBJ whole genome shotgun (WGS) entry which is preliminary data.</text>
</comment>